<comment type="caution">
    <text evidence="2">The sequence shown here is derived from an EMBL/GenBank/DDBJ whole genome shotgun (WGS) entry which is preliminary data.</text>
</comment>
<protein>
    <submittedName>
        <fullName evidence="2">Signaling protein</fullName>
    </submittedName>
</protein>
<proteinExistence type="predicted"/>
<accession>K1SYN2</accession>
<dbReference type="AlphaFoldDB" id="K1SYN2"/>
<dbReference type="PROSITE" id="PS50883">
    <property type="entry name" value="EAL"/>
    <property type="match status" value="1"/>
</dbReference>
<feature type="domain" description="EAL" evidence="1">
    <location>
        <begin position="1"/>
        <end position="38"/>
    </location>
</feature>
<organism evidence="2">
    <name type="scientific">human gut metagenome</name>
    <dbReference type="NCBI Taxonomy" id="408170"/>
    <lineage>
        <taxon>unclassified sequences</taxon>
        <taxon>metagenomes</taxon>
        <taxon>organismal metagenomes</taxon>
    </lineage>
</organism>
<sequence>ERKQVEFLKEMHCDLIQGYVFAKPMPVPEFEQLAFGTEAAD</sequence>
<gene>
    <name evidence="2" type="ORF">LEA_11680</name>
</gene>
<evidence type="ECO:0000313" key="2">
    <source>
        <dbReference type="EMBL" id="EKC62748.1"/>
    </source>
</evidence>
<dbReference type="InterPro" id="IPR035919">
    <property type="entry name" value="EAL_sf"/>
</dbReference>
<dbReference type="SUPFAM" id="SSF141868">
    <property type="entry name" value="EAL domain-like"/>
    <property type="match status" value="1"/>
</dbReference>
<feature type="non-terminal residue" evidence="2">
    <location>
        <position position="1"/>
    </location>
</feature>
<dbReference type="EMBL" id="AJWY01007884">
    <property type="protein sequence ID" value="EKC62748.1"/>
    <property type="molecule type" value="Genomic_DNA"/>
</dbReference>
<dbReference type="InterPro" id="IPR001633">
    <property type="entry name" value="EAL_dom"/>
</dbReference>
<dbReference type="Gene3D" id="3.20.20.450">
    <property type="entry name" value="EAL domain"/>
    <property type="match status" value="1"/>
</dbReference>
<reference evidence="2" key="1">
    <citation type="journal article" date="2013" name="Environ. Microbiol.">
        <title>Microbiota from the distal guts of lean and obese adolescents exhibit partial functional redundancy besides clear differences in community structure.</title>
        <authorList>
            <person name="Ferrer M."/>
            <person name="Ruiz A."/>
            <person name="Lanza F."/>
            <person name="Haange S.B."/>
            <person name="Oberbach A."/>
            <person name="Till H."/>
            <person name="Bargiela R."/>
            <person name="Campoy C."/>
            <person name="Segura M.T."/>
            <person name="Richter M."/>
            <person name="von Bergen M."/>
            <person name="Seifert J."/>
            <person name="Suarez A."/>
        </authorList>
    </citation>
    <scope>NUCLEOTIDE SEQUENCE</scope>
</reference>
<evidence type="ECO:0000259" key="1">
    <source>
        <dbReference type="PROSITE" id="PS50883"/>
    </source>
</evidence>
<name>K1SYN2_9ZZZZ</name>